<proteinExistence type="predicted"/>
<gene>
    <name evidence="2" type="ORF">D5R81_09765</name>
</gene>
<dbReference type="PROSITE" id="PS51257">
    <property type="entry name" value="PROKAR_LIPOPROTEIN"/>
    <property type="match status" value="1"/>
</dbReference>
<comment type="caution">
    <text evidence="2">The sequence shown here is derived from an EMBL/GenBank/DDBJ whole genome shotgun (WGS) entry which is preliminary data.</text>
</comment>
<accession>A0A3A6U4K4</accession>
<reference evidence="2 3" key="1">
    <citation type="submission" date="2018-09" db="EMBL/GenBank/DDBJ databases">
        <title>Phylogeny of the Shewanellaceae, and recommendation for two new genera, Pseudoshewanella and Parashewanella.</title>
        <authorList>
            <person name="Wang G."/>
        </authorList>
    </citation>
    <scope>NUCLEOTIDE SEQUENCE [LARGE SCALE GENOMIC DNA]</scope>
    <source>
        <strain evidence="2 3">KCTC 22492</strain>
    </source>
</reference>
<feature type="region of interest" description="Disordered" evidence="1">
    <location>
        <begin position="73"/>
        <end position="93"/>
    </location>
</feature>
<protein>
    <recommendedName>
        <fullName evidence="4">Lipoprotein</fullName>
    </recommendedName>
</protein>
<dbReference type="EMBL" id="QYYH01000051">
    <property type="protein sequence ID" value="RJY16314.1"/>
    <property type="molecule type" value="Genomic_DNA"/>
</dbReference>
<organism evidence="2 3">
    <name type="scientific">Parashewanella spongiae</name>
    <dbReference type="NCBI Taxonomy" id="342950"/>
    <lineage>
        <taxon>Bacteria</taxon>
        <taxon>Pseudomonadati</taxon>
        <taxon>Pseudomonadota</taxon>
        <taxon>Gammaproteobacteria</taxon>
        <taxon>Alteromonadales</taxon>
        <taxon>Shewanellaceae</taxon>
        <taxon>Parashewanella</taxon>
    </lineage>
</organism>
<keyword evidence="3" id="KW-1185">Reference proteome</keyword>
<evidence type="ECO:0008006" key="4">
    <source>
        <dbReference type="Google" id="ProtNLM"/>
    </source>
</evidence>
<dbReference type="RefSeq" id="WP_121853455.1">
    <property type="nucleotide sequence ID" value="NZ_CP037952.1"/>
</dbReference>
<dbReference type="OrthoDB" id="5587540at2"/>
<feature type="compositionally biased region" description="Basic and acidic residues" evidence="1">
    <location>
        <begin position="75"/>
        <end position="93"/>
    </location>
</feature>
<evidence type="ECO:0000313" key="2">
    <source>
        <dbReference type="EMBL" id="RJY16314.1"/>
    </source>
</evidence>
<dbReference type="AlphaFoldDB" id="A0A3A6U4K4"/>
<name>A0A3A6U4K4_9GAMM</name>
<sequence length="149" mass="17008">MSLHIRTGFNINGCFQAIAIVVLLSSCSSKPVLNDADYVGQVKDSFTTEMKSNGLKLFTYTITKIGATRLNNEPLPHEKRISQKSKSRSELKREYLAKKQKNDQWELAAEHGLRETLKQNQYCRDGYIELRRTILNRKIEIDGECKEGG</sequence>
<dbReference type="Proteomes" id="UP000273022">
    <property type="component" value="Unassembled WGS sequence"/>
</dbReference>
<evidence type="ECO:0000256" key="1">
    <source>
        <dbReference type="SAM" id="MobiDB-lite"/>
    </source>
</evidence>
<evidence type="ECO:0000313" key="3">
    <source>
        <dbReference type="Proteomes" id="UP000273022"/>
    </source>
</evidence>